<evidence type="ECO:0000256" key="1">
    <source>
        <dbReference type="ARBA" id="ARBA00004141"/>
    </source>
</evidence>
<name>A0A1I5B5Z3_PSUAM</name>
<keyword evidence="10 11" id="KW-0066">ATP synthesis</keyword>
<keyword evidence="3 11" id="KW-0813">Transport</keyword>
<organism evidence="13 14">
    <name type="scientific">Pseudonocardia ammonioxydans</name>
    <dbReference type="NCBI Taxonomy" id="260086"/>
    <lineage>
        <taxon>Bacteria</taxon>
        <taxon>Bacillati</taxon>
        <taxon>Actinomycetota</taxon>
        <taxon>Actinomycetes</taxon>
        <taxon>Pseudonocardiales</taxon>
        <taxon>Pseudonocardiaceae</taxon>
        <taxon>Pseudonocardia</taxon>
    </lineage>
</organism>
<dbReference type="CDD" id="cd00310">
    <property type="entry name" value="ATP-synt_Fo_a_6"/>
    <property type="match status" value="1"/>
</dbReference>
<sequence length="257" mass="27805">MGTLVLAAEEFTPPGAGLFNFPPIFGDVTKPMVLAVLSLIIVVAVFTLGTRRMAIVPGKGQFLLESFYDIPRNTMARDQIGSEDFKRFIPLILGLFSFILVNNLFAIVPVIQFPTMSRIGFPLALAIFVYVFYHYAGFKKHGFAGYIKHAALPPGVPVFIAPLIIIIELLQKFLFQPLSLALRVFAAMFAGHLIIALAAVGAEFLLFAGGALTIPAPLVFVAGIGFTFLEALVQVIQAYVFALLAAVYIGAAISEDH</sequence>
<feature type="transmembrane region" description="Helical" evidence="11">
    <location>
        <begin position="119"/>
        <end position="138"/>
    </location>
</feature>
<feature type="transmembrane region" description="Helical" evidence="11">
    <location>
        <begin position="235"/>
        <end position="253"/>
    </location>
</feature>
<feature type="transmembrane region" description="Helical" evidence="11">
    <location>
        <begin position="88"/>
        <end position="113"/>
    </location>
</feature>
<feature type="transmembrane region" description="Helical" evidence="11">
    <location>
        <begin position="150"/>
        <end position="174"/>
    </location>
</feature>
<dbReference type="STRING" id="260086.SAMN05216207_101989"/>
<evidence type="ECO:0000256" key="5">
    <source>
        <dbReference type="ARBA" id="ARBA00022692"/>
    </source>
</evidence>
<keyword evidence="4 11" id="KW-0138">CF(0)</keyword>
<dbReference type="InterPro" id="IPR000568">
    <property type="entry name" value="ATP_synth_F0_asu"/>
</dbReference>
<gene>
    <name evidence="11" type="primary">atpB</name>
    <name evidence="13" type="ORF">SAMN05216207_101989</name>
</gene>
<feature type="transmembrane region" description="Helical" evidence="11">
    <location>
        <begin position="32"/>
        <end position="49"/>
    </location>
</feature>
<evidence type="ECO:0000256" key="12">
    <source>
        <dbReference type="RuleBase" id="RU000483"/>
    </source>
</evidence>
<dbReference type="InterPro" id="IPR045083">
    <property type="entry name" value="ATP_synth_F0_asu_bact/mt"/>
</dbReference>
<evidence type="ECO:0000256" key="2">
    <source>
        <dbReference type="ARBA" id="ARBA00006810"/>
    </source>
</evidence>
<evidence type="ECO:0000256" key="3">
    <source>
        <dbReference type="ARBA" id="ARBA00022448"/>
    </source>
</evidence>
<evidence type="ECO:0000313" key="14">
    <source>
        <dbReference type="Proteomes" id="UP000199614"/>
    </source>
</evidence>
<dbReference type="Gene3D" id="1.20.120.220">
    <property type="entry name" value="ATP synthase, F0 complex, subunit A"/>
    <property type="match status" value="1"/>
</dbReference>
<evidence type="ECO:0000256" key="9">
    <source>
        <dbReference type="ARBA" id="ARBA00023136"/>
    </source>
</evidence>
<dbReference type="NCBIfam" id="TIGR01131">
    <property type="entry name" value="ATP_synt_6_or_A"/>
    <property type="match status" value="1"/>
</dbReference>
<evidence type="ECO:0000256" key="4">
    <source>
        <dbReference type="ARBA" id="ARBA00022547"/>
    </source>
</evidence>
<protein>
    <recommendedName>
        <fullName evidence="11 12">ATP synthase subunit a</fullName>
    </recommendedName>
    <alternativeName>
        <fullName evidence="11">ATP synthase F0 sector subunit a</fullName>
    </alternativeName>
    <alternativeName>
        <fullName evidence="11">F-ATPase subunit 6</fullName>
    </alternativeName>
</protein>
<feature type="transmembrane region" description="Helical" evidence="11">
    <location>
        <begin position="180"/>
        <end position="200"/>
    </location>
</feature>
<comment type="similarity">
    <text evidence="2 11 12">Belongs to the ATPase A chain family.</text>
</comment>
<keyword evidence="9 11" id="KW-0472">Membrane</keyword>
<dbReference type="HAMAP" id="MF_01393">
    <property type="entry name" value="ATP_synth_a_bact"/>
    <property type="match status" value="1"/>
</dbReference>
<dbReference type="OrthoDB" id="9809130at2"/>
<evidence type="ECO:0000256" key="10">
    <source>
        <dbReference type="ARBA" id="ARBA00023310"/>
    </source>
</evidence>
<proteinExistence type="inferred from homology"/>
<keyword evidence="6 11" id="KW-0375">Hydrogen ion transport</keyword>
<dbReference type="GO" id="GO:0005886">
    <property type="term" value="C:plasma membrane"/>
    <property type="evidence" value="ECO:0007669"/>
    <property type="project" value="UniProtKB-SubCell"/>
</dbReference>
<evidence type="ECO:0000256" key="8">
    <source>
        <dbReference type="ARBA" id="ARBA00023065"/>
    </source>
</evidence>
<keyword evidence="11" id="KW-1003">Cell membrane</keyword>
<accession>A0A1I5B5Z3</accession>
<reference evidence="13 14" key="1">
    <citation type="submission" date="2016-10" db="EMBL/GenBank/DDBJ databases">
        <authorList>
            <person name="de Groot N.N."/>
        </authorList>
    </citation>
    <scope>NUCLEOTIDE SEQUENCE [LARGE SCALE GENOMIC DNA]</scope>
    <source>
        <strain evidence="13 14">CGMCC 4.1877</strain>
    </source>
</reference>
<feature type="transmembrane region" description="Helical" evidence="11">
    <location>
        <begin position="205"/>
        <end position="229"/>
    </location>
</feature>
<dbReference type="PANTHER" id="PTHR11410:SF0">
    <property type="entry name" value="ATP SYNTHASE SUBUNIT A"/>
    <property type="match status" value="1"/>
</dbReference>
<dbReference type="Proteomes" id="UP000199614">
    <property type="component" value="Unassembled WGS sequence"/>
</dbReference>
<dbReference type="AlphaFoldDB" id="A0A1I5B5Z3"/>
<keyword evidence="7 11" id="KW-1133">Transmembrane helix</keyword>
<dbReference type="EMBL" id="FOUY01000019">
    <property type="protein sequence ID" value="SFN70030.1"/>
    <property type="molecule type" value="Genomic_DNA"/>
</dbReference>
<dbReference type="PANTHER" id="PTHR11410">
    <property type="entry name" value="ATP SYNTHASE SUBUNIT A"/>
    <property type="match status" value="1"/>
</dbReference>
<dbReference type="PRINTS" id="PR00123">
    <property type="entry name" value="ATPASEA"/>
</dbReference>
<keyword evidence="8 11" id="KW-0406">Ion transport</keyword>
<dbReference type="SUPFAM" id="SSF81336">
    <property type="entry name" value="F1F0 ATP synthase subunit A"/>
    <property type="match status" value="1"/>
</dbReference>
<evidence type="ECO:0000256" key="6">
    <source>
        <dbReference type="ARBA" id="ARBA00022781"/>
    </source>
</evidence>
<evidence type="ECO:0000313" key="13">
    <source>
        <dbReference type="EMBL" id="SFN70030.1"/>
    </source>
</evidence>
<keyword evidence="14" id="KW-1185">Reference proteome</keyword>
<evidence type="ECO:0000256" key="7">
    <source>
        <dbReference type="ARBA" id="ARBA00022989"/>
    </source>
</evidence>
<comment type="function">
    <text evidence="11 12">Key component of the proton channel; it plays a direct role in the translocation of protons across the membrane.</text>
</comment>
<keyword evidence="5 11" id="KW-0812">Transmembrane</keyword>
<evidence type="ECO:0000256" key="11">
    <source>
        <dbReference type="HAMAP-Rule" id="MF_01393"/>
    </source>
</evidence>
<dbReference type="InterPro" id="IPR035908">
    <property type="entry name" value="F0_ATP_A_sf"/>
</dbReference>
<comment type="subcellular location">
    <subcellularLocation>
        <location evidence="11 12">Cell membrane</location>
        <topology evidence="11 12">Multi-pass membrane protein</topology>
    </subcellularLocation>
    <subcellularLocation>
        <location evidence="1">Membrane</location>
        <topology evidence="1">Multi-pass membrane protein</topology>
    </subcellularLocation>
</comment>
<dbReference type="Pfam" id="PF00119">
    <property type="entry name" value="ATP-synt_A"/>
    <property type="match status" value="1"/>
</dbReference>
<dbReference type="RefSeq" id="WP_093345704.1">
    <property type="nucleotide sequence ID" value="NZ_FOUY01000019.1"/>
</dbReference>
<dbReference type="GO" id="GO:0046933">
    <property type="term" value="F:proton-transporting ATP synthase activity, rotational mechanism"/>
    <property type="evidence" value="ECO:0007669"/>
    <property type="project" value="UniProtKB-UniRule"/>
</dbReference>
<dbReference type="GO" id="GO:0045259">
    <property type="term" value="C:proton-transporting ATP synthase complex"/>
    <property type="evidence" value="ECO:0007669"/>
    <property type="project" value="UniProtKB-KW"/>
</dbReference>